<dbReference type="PROSITE" id="PS50931">
    <property type="entry name" value="HTH_LYSR"/>
    <property type="match status" value="1"/>
</dbReference>
<dbReference type="InterPro" id="IPR036390">
    <property type="entry name" value="WH_DNA-bd_sf"/>
</dbReference>
<dbReference type="PANTHER" id="PTHR30126">
    <property type="entry name" value="HTH-TYPE TRANSCRIPTIONAL REGULATOR"/>
    <property type="match status" value="1"/>
</dbReference>
<protein>
    <submittedName>
        <fullName evidence="6">LysR family transcriptional regulator</fullName>
    </submittedName>
</protein>
<dbReference type="OrthoDB" id="9778774at2"/>
<evidence type="ECO:0000256" key="4">
    <source>
        <dbReference type="ARBA" id="ARBA00023163"/>
    </source>
</evidence>
<dbReference type="SUPFAM" id="SSF46785">
    <property type="entry name" value="Winged helix' DNA-binding domain"/>
    <property type="match status" value="1"/>
</dbReference>
<dbReference type="InterPro" id="IPR000847">
    <property type="entry name" value="LysR_HTH_N"/>
</dbReference>
<dbReference type="FunFam" id="1.10.10.10:FF:000001">
    <property type="entry name" value="LysR family transcriptional regulator"/>
    <property type="match status" value="1"/>
</dbReference>
<name>A0A4Q9DWQ1_9BACL</name>
<dbReference type="SUPFAM" id="SSF53850">
    <property type="entry name" value="Periplasmic binding protein-like II"/>
    <property type="match status" value="1"/>
</dbReference>
<dbReference type="PRINTS" id="PR00039">
    <property type="entry name" value="HTHLYSR"/>
</dbReference>
<keyword evidence="4" id="KW-0804">Transcription</keyword>
<reference evidence="6 7" key="1">
    <citation type="submission" date="2019-02" db="EMBL/GenBank/DDBJ databases">
        <title>Paenibacillus sp. nov., isolated from surface-sterilized tissue of Thalictrum simplex L.</title>
        <authorList>
            <person name="Tuo L."/>
        </authorList>
    </citation>
    <scope>NUCLEOTIDE SEQUENCE [LARGE SCALE GENOMIC DNA]</scope>
    <source>
        <strain evidence="6 7">N2SHLJ1</strain>
    </source>
</reference>
<keyword evidence="2" id="KW-0805">Transcription regulation</keyword>
<dbReference type="Gene3D" id="3.40.190.290">
    <property type="match status" value="1"/>
</dbReference>
<dbReference type="Pfam" id="PF03466">
    <property type="entry name" value="LysR_substrate"/>
    <property type="match status" value="1"/>
</dbReference>
<comment type="caution">
    <text evidence="6">The sequence shown here is derived from an EMBL/GenBank/DDBJ whole genome shotgun (WGS) entry which is preliminary data.</text>
</comment>
<dbReference type="Pfam" id="PF00126">
    <property type="entry name" value="HTH_1"/>
    <property type="match status" value="1"/>
</dbReference>
<evidence type="ECO:0000256" key="1">
    <source>
        <dbReference type="ARBA" id="ARBA00009437"/>
    </source>
</evidence>
<dbReference type="PANTHER" id="PTHR30126:SF64">
    <property type="entry name" value="HTH-TYPE TRANSCRIPTIONAL REGULATOR CITR"/>
    <property type="match status" value="1"/>
</dbReference>
<evidence type="ECO:0000313" key="6">
    <source>
        <dbReference type="EMBL" id="TBL80262.1"/>
    </source>
</evidence>
<feature type="domain" description="HTH lysR-type" evidence="5">
    <location>
        <begin position="1"/>
        <end position="59"/>
    </location>
</feature>
<dbReference type="EMBL" id="SIRE01000005">
    <property type="protein sequence ID" value="TBL80262.1"/>
    <property type="molecule type" value="Genomic_DNA"/>
</dbReference>
<dbReference type="AlphaFoldDB" id="A0A4Q9DWQ1"/>
<sequence length="304" mass="33695">MQSMDLYRIFYYVARSGSISGAAHELFLTQPSISYAIKQLEQKLELQLLHRSSKGVTLTGEGEMLFAYVRDAYETLQAAEQKIAELKRLDTGELKLGVSGSLVRYFLLPYLEAFHRQFPHIQLRLVHGRTPDLARKLHEGAIDVGIVHLPLEDDKLSVSPLRQIQDCFIAGGDFSSLTAMEMPLRDLLELPLILLSAESRMSAFLANLAAAHGTTLHPAMELGSVDLCVEFARLGFGIAFVPELAAESELQSGRIVRLRTQETVPPRHIGIAAVKNAPLPRVAQKFMELLASGQEMDLDESNNT</sequence>
<dbReference type="GO" id="GO:0003700">
    <property type="term" value="F:DNA-binding transcription factor activity"/>
    <property type="evidence" value="ECO:0007669"/>
    <property type="project" value="InterPro"/>
</dbReference>
<dbReference type="Gene3D" id="1.10.10.10">
    <property type="entry name" value="Winged helix-like DNA-binding domain superfamily/Winged helix DNA-binding domain"/>
    <property type="match status" value="1"/>
</dbReference>
<evidence type="ECO:0000256" key="2">
    <source>
        <dbReference type="ARBA" id="ARBA00023015"/>
    </source>
</evidence>
<keyword evidence="7" id="KW-1185">Reference proteome</keyword>
<proteinExistence type="inferred from homology"/>
<dbReference type="CDD" id="cd05466">
    <property type="entry name" value="PBP2_LTTR_substrate"/>
    <property type="match status" value="1"/>
</dbReference>
<evidence type="ECO:0000256" key="3">
    <source>
        <dbReference type="ARBA" id="ARBA00023125"/>
    </source>
</evidence>
<comment type="similarity">
    <text evidence="1">Belongs to the LysR transcriptional regulatory family.</text>
</comment>
<dbReference type="InterPro" id="IPR036388">
    <property type="entry name" value="WH-like_DNA-bd_sf"/>
</dbReference>
<dbReference type="InterPro" id="IPR005119">
    <property type="entry name" value="LysR_subst-bd"/>
</dbReference>
<dbReference type="Proteomes" id="UP000293142">
    <property type="component" value="Unassembled WGS sequence"/>
</dbReference>
<accession>A0A4Q9DWQ1</accession>
<organism evidence="6 7">
    <name type="scientific">Paenibacillus thalictri</name>
    <dbReference type="NCBI Taxonomy" id="2527873"/>
    <lineage>
        <taxon>Bacteria</taxon>
        <taxon>Bacillati</taxon>
        <taxon>Bacillota</taxon>
        <taxon>Bacilli</taxon>
        <taxon>Bacillales</taxon>
        <taxon>Paenibacillaceae</taxon>
        <taxon>Paenibacillus</taxon>
    </lineage>
</organism>
<gene>
    <name evidence="6" type="ORF">EYB31_07540</name>
</gene>
<keyword evidence="3" id="KW-0238">DNA-binding</keyword>
<dbReference type="GO" id="GO:0000976">
    <property type="term" value="F:transcription cis-regulatory region binding"/>
    <property type="evidence" value="ECO:0007669"/>
    <property type="project" value="TreeGrafter"/>
</dbReference>
<evidence type="ECO:0000259" key="5">
    <source>
        <dbReference type="PROSITE" id="PS50931"/>
    </source>
</evidence>
<evidence type="ECO:0000313" key="7">
    <source>
        <dbReference type="Proteomes" id="UP000293142"/>
    </source>
</evidence>